<evidence type="ECO:0000256" key="6">
    <source>
        <dbReference type="SAM" id="Phobius"/>
    </source>
</evidence>
<protein>
    <submittedName>
        <fullName evidence="7">Tryptophan-rich sensory protein</fullName>
    </submittedName>
</protein>
<proteinExistence type="inferred from homology"/>
<feature type="transmembrane region" description="Helical" evidence="6">
    <location>
        <begin position="87"/>
        <end position="106"/>
    </location>
</feature>
<accession>A0A927UC37</accession>
<feature type="transmembrane region" description="Helical" evidence="6">
    <location>
        <begin position="12"/>
        <end position="32"/>
    </location>
</feature>
<keyword evidence="5 6" id="KW-0472">Membrane</keyword>
<dbReference type="GO" id="GO:0016020">
    <property type="term" value="C:membrane"/>
    <property type="evidence" value="ECO:0007669"/>
    <property type="project" value="UniProtKB-SubCell"/>
</dbReference>
<dbReference type="InterPro" id="IPR004307">
    <property type="entry name" value="TspO_MBR"/>
</dbReference>
<dbReference type="AlphaFoldDB" id="A0A927UC37"/>
<evidence type="ECO:0000313" key="8">
    <source>
        <dbReference type="Proteomes" id="UP000766246"/>
    </source>
</evidence>
<organism evidence="7 8">
    <name type="scientific">Pseudobutyrivibrio ruminis</name>
    <dbReference type="NCBI Taxonomy" id="46206"/>
    <lineage>
        <taxon>Bacteria</taxon>
        <taxon>Bacillati</taxon>
        <taxon>Bacillota</taxon>
        <taxon>Clostridia</taxon>
        <taxon>Lachnospirales</taxon>
        <taxon>Lachnospiraceae</taxon>
        <taxon>Pseudobutyrivibrio</taxon>
    </lineage>
</organism>
<feature type="transmembrane region" description="Helical" evidence="6">
    <location>
        <begin position="112"/>
        <end position="132"/>
    </location>
</feature>
<evidence type="ECO:0000256" key="3">
    <source>
        <dbReference type="ARBA" id="ARBA00022692"/>
    </source>
</evidence>
<evidence type="ECO:0000256" key="2">
    <source>
        <dbReference type="ARBA" id="ARBA00007524"/>
    </source>
</evidence>
<dbReference type="Pfam" id="PF03073">
    <property type="entry name" value="TspO_MBR"/>
    <property type="match status" value="1"/>
</dbReference>
<name>A0A927UC37_9FIRM</name>
<keyword evidence="4 6" id="KW-1133">Transmembrane helix</keyword>
<comment type="caution">
    <text evidence="7">The sequence shown here is derived from an EMBL/GenBank/DDBJ whole genome shotgun (WGS) entry which is preliminary data.</text>
</comment>
<dbReference type="PANTHER" id="PTHR10057">
    <property type="entry name" value="PERIPHERAL-TYPE BENZODIAZEPINE RECEPTOR"/>
    <property type="match status" value="1"/>
</dbReference>
<reference evidence="7" key="1">
    <citation type="submission" date="2019-04" db="EMBL/GenBank/DDBJ databases">
        <title>Evolution of Biomass-Degrading Anaerobic Consortia Revealed by Metagenomics.</title>
        <authorList>
            <person name="Peng X."/>
        </authorList>
    </citation>
    <scope>NUCLEOTIDE SEQUENCE</scope>
    <source>
        <strain evidence="7">SIG311</strain>
    </source>
</reference>
<dbReference type="GO" id="GO:0033013">
    <property type="term" value="P:tetrapyrrole metabolic process"/>
    <property type="evidence" value="ECO:0007669"/>
    <property type="project" value="UniProtKB-ARBA"/>
</dbReference>
<feature type="transmembrane region" description="Helical" evidence="6">
    <location>
        <begin position="52"/>
        <end position="75"/>
    </location>
</feature>
<evidence type="ECO:0000256" key="1">
    <source>
        <dbReference type="ARBA" id="ARBA00004141"/>
    </source>
</evidence>
<dbReference type="PIRSF" id="PIRSF005859">
    <property type="entry name" value="PBR"/>
    <property type="match status" value="1"/>
</dbReference>
<dbReference type="Gene3D" id="1.20.1260.100">
    <property type="entry name" value="TspO/MBR protein"/>
    <property type="match status" value="1"/>
</dbReference>
<evidence type="ECO:0000313" key="7">
    <source>
        <dbReference type="EMBL" id="MBE5919594.1"/>
    </source>
</evidence>
<dbReference type="EMBL" id="SVER01000015">
    <property type="protein sequence ID" value="MBE5919594.1"/>
    <property type="molecule type" value="Genomic_DNA"/>
</dbReference>
<comment type="similarity">
    <text evidence="2">Belongs to the TspO/BZRP family.</text>
</comment>
<keyword evidence="3 6" id="KW-0812">Transmembrane</keyword>
<evidence type="ECO:0000256" key="5">
    <source>
        <dbReference type="ARBA" id="ARBA00023136"/>
    </source>
</evidence>
<dbReference type="CDD" id="cd15904">
    <property type="entry name" value="TSPO_MBR"/>
    <property type="match status" value="1"/>
</dbReference>
<dbReference type="InterPro" id="IPR038330">
    <property type="entry name" value="TspO/MBR-related_sf"/>
</dbReference>
<comment type="subcellular location">
    <subcellularLocation>
        <location evidence="1">Membrane</location>
        <topology evidence="1">Multi-pass membrane protein</topology>
    </subcellularLocation>
</comment>
<feature type="transmembrane region" description="Helical" evidence="6">
    <location>
        <begin position="144"/>
        <end position="165"/>
    </location>
</feature>
<evidence type="ECO:0000256" key="4">
    <source>
        <dbReference type="ARBA" id="ARBA00022989"/>
    </source>
</evidence>
<sequence>MDESLTNKPKMVKLVIMIGLPIIVGLLSAFLTGDAMIEYGDLVKPPLAPPAWLFPTAWTVLYILMGLGSYFLLVADTDTEQQFNDRRTALIIYFIQLGFNFGWSLFFFLGKFYIFSFIWLMIMWVMIIALVVKSSRVCTKATLMFVPYLLWTTFAAYLNVMIAILN</sequence>
<dbReference type="PANTHER" id="PTHR10057:SF0">
    <property type="entry name" value="TRANSLOCATOR PROTEIN"/>
    <property type="match status" value="1"/>
</dbReference>
<dbReference type="FunFam" id="1.20.1260.100:FF:000001">
    <property type="entry name" value="translocator protein 2"/>
    <property type="match status" value="1"/>
</dbReference>
<gene>
    <name evidence="7" type="ORF">E7272_07085</name>
</gene>
<dbReference type="Proteomes" id="UP000766246">
    <property type="component" value="Unassembled WGS sequence"/>
</dbReference>